<organism evidence="1 2">
    <name type="scientific">Vermiconidia calcicola</name>
    <dbReference type="NCBI Taxonomy" id="1690605"/>
    <lineage>
        <taxon>Eukaryota</taxon>
        <taxon>Fungi</taxon>
        <taxon>Dikarya</taxon>
        <taxon>Ascomycota</taxon>
        <taxon>Pezizomycotina</taxon>
        <taxon>Dothideomycetes</taxon>
        <taxon>Dothideomycetidae</taxon>
        <taxon>Mycosphaerellales</taxon>
        <taxon>Extremaceae</taxon>
        <taxon>Vermiconidia</taxon>
    </lineage>
</organism>
<comment type="caution">
    <text evidence="1">The sequence shown here is derived from an EMBL/GenBank/DDBJ whole genome shotgun (WGS) entry which is preliminary data.</text>
</comment>
<evidence type="ECO:0000313" key="2">
    <source>
        <dbReference type="Proteomes" id="UP001281147"/>
    </source>
</evidence>
<gene>
    <name evidence="1" type="ORF">LTR37_012340</name>
</gene>
<dbReference type="EMBL" id="JAUTXU010000113">
    <property type="protein sequence ID" value="KAK3707171.1"/>
    <property type="molecule type" value="Genomic_DNA"/>
</dbReference>
<reference evidence="1" key="1">
    <citation type="submission" date="2023-07" db="EMBL/GenBank/DDBJ databases">
        <title>Black Yeasts Isolated from many extreme environments.</title>
        <authorList>
            <person name="Coleine C."/>
            <person name="Stajich J.E."/>
            <person name="Selbmann L."/>
        </authorList>
    </citation>
    <scope>NUCLEOTIDE SEQUENCE</scope>
    <source>
        <strain evidence="1">CCFEE 5714</strain>
    </source>
</reference>
<keyword evidence="2" id="KW-1185">Reference proteome</keyword>
<proteinExistence type="predicted"/>
<evidence type="ECO:0000313" key="1">
    <source>
        <dbReference type="EMBL" id="KAK3707171.1"/>
    </source>
</evidence>
<accession>A0ACC3N183</accession>
<dbReference type="Proteomes" id="UP001281147">
    <property type="component" value="Unassembled WGS sequence"/>
</dbReference>
<protein>
    <submittedName>
        <fullName evidence="1">Uncharacterized protein</fullName>
    </submittedName>
</protein>
<sequence>MADALIPYFRQSLPAELATLTEPYIAKLERGEYESLLNGEDAKALFGLDDDLDAERIELQEFSSWNDFVFHRLGALLADRSRPEKQGVFFCIGYAALLAFLQSNVTGPPLTFDPAQLLLPRDVAGSRERTQAVQTVLLDSLSMDGIAAYRLTPNIELLCLADAIFTCPPILKHVTVARWAKLRLAFVHQRLLSELSSTLQQVIYDDLELLNDTMIGLHGVQQTKPGAHAEFLLERATVHLHHGLDKHARTDLDKAKEERGFEFVLTGLLGKRTKFQQTDISQLVVLAKSTDDGARQADRHKEESSDSTNAIYHDEAKPAKLNLNDDTLLESISFASSSQDIIQLTDDNTLPASLSSLDPANQPQLDALDSTILLTFASSVTNTSPQDGLTREETLPYATRVLEGGSSNWQVYTQALLVRSRIEGHKSRTVERGLLQLQALVDQVIAETGGLSGTEGQSGDQSNSFLPRAKASESASVTERLRYIFQLASPSRWELEAELAARWVQLGGLRSALDIYERLEMWAEAALCWAATEREDKARKIVRRQLYHATDGAAEKEIDEDETWSGPLRDPPPPDAPRLYCILGDLGDSPEMYEKAWEVSNQRYARAQRSLGRHYLATKDFLKAADAYSKSLRTNQLNHGSWFALGCTLLELAQFEKAVETFSRCVQLDESDAEAWSNLAAALLRKEPEDQYHQAADWVANGEEDVGDPTLKNARREMQRNKQDALKALKRAATLKHESYRIWENLLIVSASVSPPDYDSILAAQKRIVDMRGATDGEKCIDFEILDLLVQHVISSRDVYDPEQPGLSRMAVRFIEQSVVPLITGSSDLWRLVSKLALWRNSPSSALDAEEKAWRAITSQPGWEAESEHKWDEVVEATVRLCDSYGSLGGREKTEGLGAGAPVAKDWKFKARSAIRGILGRGKGSWEGTKGWNRLKEVMEDLRG</sequence>
<name>A0ACC3N183_9PEZI</name>